<proteinExistence type="predicted"/>
<keyword evidence="2" id="KW-1185">Reference proteome</keyword>
<dbReference type="AlphaFoldDB" id="A0AAV9JLV5"/>
<comment type="caution">
    <text evidence="1">The sequence shown here is derived from an EMBL/GenBank/DDBJ whole genome shotgun (WGS) entry which is preliminary data.</text>
</comment>
<dbReference type="EMBL" id="JAVFHQ010000016">
    <property type="protein sequence ID" value="KAK4546024.1"/>
    <property type="molecule type" value="Genomic_DNA"/>
</dbReference>
<gene>
    <name evidence="1" type="ORF">LTR36_002161</name>
</gene>
<accession>A0AAV9JLV5</accession>
<reference evidence="1 2" key="1">
    <citation type="submission" date="2021-11" db="EMBL/GenBank/DDBJ databases">
        <title>Black yeast isolated from Biological Soil Crust.</title>
        <authorList>
            <person name="Kurbessoian T."/>
        </authorList>
    </citation>
    <scope>NUCLEOTIDE SEQUENCE [LARGE SCALE GENOMIC DNA]</scope>
    <source>
        <strain evidence="1 2">CCFEE 5522</strain>
    </source>
</reference>
<evidence type="ECO:0000313" key="2">
    <source>
        <dbReference type="Proteomes" id="UP001324427"/>
    </source>
</evidence>
<name>A0AAV9JLV5_9PEZI</name>
<protein>
    <recommendedName>
        <fullName evidence="3">F-box domain-containing protein</fullName>
    </recommendedName>
</protein>
<sequence>MISTALPVPKSLSPKDCTEAPCAPRTSTTQAQPCFFFELPQEIQDMIFALAYPKASPSCTRIVSRFDLESSWRHRKRAGWPLRSDHTIRLFTRKVEIFLISKAWFIGAAKAYMCAQVWSFEDKALRLVGEHPGLFVQFATTLKVYKASQLLHFAKWQGVKVLVVCVSRKAFEEMSTKEMWLDLCEEADFDKLSITAALKSLTSLEHLDFLLSACYYAIAGSERDTLRRNIEALKGHVLRSVSAERGNSRKAGMTEERLTGRTPLYAGSRVWFEGAEDHADGLKDSDIPESKGGLLRLINERAPDLLTWIRAKRA</sequence>
<evidence type="ECO:0008006" key="3">
    <source>
        <dbReference type="Google" id="ProtNLM"/>
    </source>
</evidence>
<evidence type="ECO:0000313" key="1">
    <source>
        <dbReference type="EMBL" id="KAK4546024.1"/>
    </source>
</evidence>
<organism evidence="1 2">
    <name type="scientific">Oleoguttula mirabilis</name>
    <dbReference type="NCBI Taxonomy" id="1507867"/>
    <lineage>
        <taxon>Eukaryota</taxon>
        <taxon>Fungi</taxon>
        <taxon>Dikarya</taxon>
        <taxon>Ascomycota</taxon>
        <taxon>Pezizomycotina</taxon>
        <taxon>Dothideomycetes</taxon>
        <taxon>Dothideomycetidae</taxon>
        <taxon>Mycosphaerellales</taxon>
        <taxon>Teratosphaeriaceae</taxon>
        <taxon>Oleoguttula</taxon>
    </lineage>
</organism>
<dbReference type="Proteomes" id="UP001324427">
    <property type="component" value="Unassembled WGS sequence"/>
</dbReference>